<evidence type="ECO:0000256" key="1">
    <source>
        <dbReference type="ARBA" id="ARBA00022438"/>
    </source>
</evidence>
<dbReference type="Proteomes" id="UP000177025">
    <property type="component" value="Unassembled WGS sequence"/>
</dbReference>
<gene>
    <name evidence="8" type="ORF">A2Y85_04795</name>
</gene>
<evidence type="ECO:0000256" key="2">
    <source>
        <dbReference type="ARBA" id="ARBA00022670"/>
    </source>
</evidence>
<evidence type="ECO:0000313" key="9">
    <source>
        <dbReference type="Proteomes" id="UP000177025"/>
    </source>
</evidence>
<evidence type="ECO:0000256" key="3">
    <source>
        <dbReference type="ARBA" id="ARBA00022723"/>
    </source>
</evidence>
<evidence type="ECO:0000313" key="8">
    <source>
        <dbReference type="EMBL" id="OGC42486.1"/>
    </source>
</evidence>
<dbReference type="PANTHER" id="PTHR12147:SF56">
    <property type="entry name" value="AMINOPEPTIDASE YDR415C-RELATED"/>
    <property type="match status" value="1"/>
</dbReference>
<evidence type="ECO:0000256" key="5">
    <source>
        <dbReference type="ARBA" id="ARBA00022801"/>
    </source>
</evidence>
<evidence type="ECO:0000259" key="7">
    <source>
        <dbReference type="Pfam" id="PF04389"/>
    </source>
</evidence>
<keyword evidence="1" id="KW-0031">Aminopeptidase</keyword>
<dbReference type="EMBL" id="MEUM01000064">
    <property type="protein sequence ID" value="OGC42486.1"/>
    <property type="molecule type" value="Genomic_DNA"/>
</dbReference>
<comment type="caution">
    <text evidence="8">The sequence shown here is derived from an EMBL/GenBank/DDBJ whole genome shotgun (WGS) entry which is preliminary data.</text>
</comment>
<sequence length="518" mass="57306">MKKFLTLLLPLLVFAQNIYLVSVILDAERLEPLYAAELDIVGEFEHYAFCIVEDKDITKLSPFEFQILDTNPVSGPYYFVKILDPSLDLSRYGSVLLQDNDNVLIRLLSASPAALMTEPVMLKYVTFKPLVHASGMTFNIIRSDPTIQEIVALVNADSILATVQRLQDFITRYSTHDSCDAAAAYIASRFNQYGCDSVFTQNHSSGHAPNAIGVKSGNVYPDSIYTVVCGHFDSYSNMAPNIAPGADDNASGTASVIEACRVMQNYEFEYSVRYIAFSGEEFGLFGSAYYAAYARMANDSILGVINADMIAYVDAQPESIEVIGSLASPPCGPLCDFFIACADTYTNLLTHKRLTNNWIPSDNQSFNDNGYVAFLNIDDYYPTNPWYHTTGDTIGSGFNNLPFCTEVTKAQTAALATMAVPYNTVVTELKNRNICPRNLTILPSIGKNRFHFLLDQNNENADLAIYNSTGVEINRFRTKIPFIWDGTNHNKSELPAGVYFVKVNVAGSSFAGKLIKVR</sequence>
<proteinExistence type="predicted"/>
<name>A0A1F4UC21_UNCW3</name>
<feature type="domain" description="Peptidase M28" evidence="7">
    <location>
        <begin position="223"/>
        <end position="394"/>
    </location>
</feature>
<dbReference type="InterPro" id="IPR007484">
    <property type="entry name" value="Peptidase_M28"/>
</dbReference>
<dbReference type="GO" id="GO:0006508">
    <property type="term" value="P:proteolysis"/>
    <property type="evidence" value="ECO:0007669"/>
    <property type="project" value="UniProtKB-KW"/>
</dbReference>
<dbReference type="InterPro" id="IPR045175">
    <property type="entry name" value="M28_fam"/>
</dbReference>
<accession>A0A1F4UC21</accession>
<dbReference type="GO" id="GO:0004177">
    <property type="term" value="F:aminopeptidase activity"/>
    <property type="evidence" value="ECO:0007669"/>
    <property type="project" value="UniProtKB-KW"/>
</dbReference>
<keyword evidence="5" id="KW-0378">Hydrolase</keyword>
<keyword evidence="6" id="KW-0862">Zinc</keyword>
<dbReference type="GO" id="GO:0046872">
    <property type="term" value="F:metal ion binding"/>
    <property type="evidence" value="ECO:0007669"/>
    <property type="project" value="UniProtKB-KW"/>
</dbReference>
<keyword evidence="4" id="KW-0732">Signal</keyword>
<dbReference type="NCBIfam" id="TIGR04183">
    <property type="entry name" value="Por_Secre_tail"/>
    <property type="match status" value="1"/>
</dbReference>
<keyword evidence="2" id="KW-0645">Protease</keyword>
<protein>
    <recommendedName>
        <fullName evidence="7">Peptidase M28 domain-containing protein</fullName>
    </recommendedName>
</protein>
<reference evidence="8 9" key="1">
    <citation type="journal article" date="2016" name="Nat. Commun.">
        <title>Thousands of microbial genomes shed light on interconnected biogeochemical processes in an aquifer system.</title>
        <authorList>
            <person name="Anantharaman K."/>
            <person name="Brown C.T."/>
            <person name="Hug L.A."/>
            <person name="Sharon I."/>
            <person name="Castelle C.J."/>
            <person name="Probst A.J."/>
            <person name="Thomas B.C."/>
            <person name="Singh A."/>
            <person name="Wilkins M.J."/>
            <person name="Karaoz U."/>
            <person name="Brodie E.L."/>
            <person name="Williams K.H."/>
            <person name="Hubbard S.S."/>
            <person name="Banfield J.F."/>
        </authorList>
    </citation>
    <scope>NUCLEOTIDE SEQUENCE [LARGE SCALE GENOMIC DNA]</scope>
</reference>
<dbReference type="Pfam" id="PF04389">
    <property type="entry name" value="Peptidase_M28"/>
    <property type="match status" value="1"/>
</dbReference>
<dbReference type="PANTHER" id="PTHR12147">
    <property type="entry name" value="METALLOPEPTIDASE M28 FAMILY MEMBER"/>
    <property type="match status" value="1"/>
</dbReference>
<organism evidence="8 9">
    <name type="scientific">candidate division WOR-3 bacterium RBG_13_43_14</name>
    <dbReference type="NCBI Taxonomy" id="1802590"/>
    <lineage>
        <taxon>Bacteria</taxon>
        <taxon>Bacteria division WOR-3</taxon>
    </lineage>
</organism>
<evidence type="ECO:0000256" key="6">
    <source>
        <dbReference type="ARBA" id="ARBA00022833"/>
    </source>
</evidence>
<dbReference type="Gene3D" id="3.40.630.10">
    <property type="entry name" value="Zn peptidases"/>
    <property type="match status" value="1"/>
</dbReference>
<keyword evidence="3" id="KW-0479">Metal-binding</keyword>
<dbReference type="AlphaFoldDB" id="A0A1F4UC21"/>
<dbReference type="GO" id="GO:0008235">
    <property type="term" value="F:metalloexopeptidase activity"/>
    <property type="evidence" value="ECO:0007669"/>
    <property type="project" value="InterPro"/>
</dbReference>
<dbReference type="SUPFAM" id="SSF53187">
    <property type="entry name" value="Zn-dependent exopeptidases"/>
    <property type="match status" value="1"/>
</dbReference>
<evidence type="ECO:0000256" key="4">
    <source>
        <dbReference type="ARBA" id="ARBA00022729"/>
    </source>
</evidence>
<dbReference type="InterPro" id="IPR026444">
    <property type="entry name" value="Secre_tail"/>
</dbReference>
<dbReference type="Gene3D" id="2.60.40.4070">
    <property type="match status" value="1"/>
</dbReference>